<sequence>MLRRRGGFDVRLVRRGRGRLALAAGLVLAVSAGVLVAPPYAAAAPVPVSLQPDRPAEKSVPVTSVAGKTVPLAESDRVGQAPAAKPVWPAGGTASIAVDTASLGAARSAVSAETAGGGAGRAGGLSVRVRKQGLDPADPQSDPKAETRLLSAQGPSAVRFSVADRTVADKAQVQGVLFTLVRDDGQASTGKVALDVDYSSFAGAYGGNYGARLRLVRLPECVLTTPELAECQVQTPVDGAVNSDASQVVSFDAASVADSSGRVFAAGGGADAVVPAGGVAGSTPLSSTGNSASTSTLGSTPLTAAPAGQAVYALSASPSSSGGDYTHTSLNETSGWAAGRQGGEFGYSVPLKMPPGLGGPVPDVMLQYSSASVDGRTAAKNAQSSWVGEGWDYSPGYIEQTYRPCKDDGWTNNDLCYLSDPPMTMSFGGHSGRVVQDISRQNSNQKWHLESDDGSRIELRTNASNGDAQGRYWKLTTQDGTQYFFGMNKRYADDTQETNSAQNVLVYGNHSWEPCHSTVHDWWSGCDMTYRWNLDYVVDPRGNTMTYFYTKFKGKYGNWNGTDTHVYDINVMLDHIDYGTRAGTEGASGAKAPMQVKFQPAVRCLTEPCAGHPENWLDTPWDQFCDTTVTSCAAHQIPTFWNPYRLSWVTTSMWSPATNSYQAADTWTLKHAFPASGETGVSPSLWFDFLEHTGFDTTSLAAPTMHFGGDRLKNLVANAGPYYQHYRMTYIDTGTGHITTAAYSTPECTIANVNGVPWDQFPLRCYPQWNGVGWNYFHKYVVMKVTDTDALTGSPNVETSYDYSTAGSSTNTLWHYGSDEAATNAHRSFTDFAGYSTVTTTVGAVGGQQTVTKKVYYRGLNGDYTSAGPGTRQATIIGSGIVPGAAQGPGPGPTAPPRTDADGLRGTLLEEQTLDSGNIVATTIHAPWVSVTGSRNTNTYIGTISSRYNREATTNAGTWLPVSGTWGWGRTTHTYDTTYGLETAVKDDGDPNITTDDVCTTNTYATPDETKWMINYVVQQVSTTCAATPTAADYLAGRQTFYDSTTTVGATPTKGLTTMTKTLSAVNGSALTWAQASRAGYDSYGRLTDGYDQLDKHSTTVYSPASGSAVTSITDTNPLGHVTVTTLNPLRALPVTVVDANSKTTTVEYDQLGRLTKVFRPHAAANSPATSLPDLEYTYTLRSTGGANVVATKKLGPNGNQIVSYQLYDGLMRLRQTQAPGPQANGGRVITDTAYDGRNLVAKASTFWNSAAPSDSVAGFADADVIAQHRLTYDDVGRQTVDALWSANALKWQTTTLFQGDRVATTPPSGGITAQALFDVRGKTTELRQFATSNLAGSFTRTTYTYDRLDRLTVTTDPAGNTWTSHYDLRGRVDSSSDPDAGSTTAVYDEADRLTTTTDARGISLTYTYDDLGRRTAVYDGTNTTGFKRTQWTYDTVAKGTLTSSTRYVGQDAFTTTVTGYDDAYRPLGTTTVIPSSLNLPGLPAGSYTTSTTYNVDGSAATLTYPAAGDLPAETVTTTYDSTGLPLTLTSPTTTYVAGTSYYDLGAPYQQIIGSAGKRIRQTTTIDQATGRLVAAATDTENQSTPNTWVERLTETYGYDSAGNVTSAKETSANAVVANECFQYDTLRELTEAWTTTAGTCQTTPTQAVVGGADPYWTSYQYQQTTGNRTTETKHAATGDTIRTYTYPASGTNAVRPHTITSIASTGAVNGTDSYTYDNTGNALTRAIAAGPNQTLTWDNEGHLATVTDTTGTTKYTYDPGGNRLLAINPQGTTVYLAGLELHQQGTTTTATRYYGGIAVRSTVGGLSWMSADPHGTGTLAINATTLTTTHRRLDPYGNPRATTSVAWPSTRGFVNGTIDNTGLTHLGAREYEPATGRFISDDPITDPADPQQINGYSYAANNPNTGSDPSGLRTCNGDDDCGGDDCNGNPACHSGKAPPPPRKSKPKHATTQEDHNRPPTPDPTIDYYSRDVNGDGTDDVGDPFRFWMNVLGAPPAPPHSPKEGEVILVGGEGTLAGRALQVCEQIEVACSVYFEAQLMMLCDCRTEIYHQKVSKGEVQVVPGGAAEGAGARAAEEAAAKSSRIRPVNINGEFDQIARDMGLNGQVELKDLAWGANVRGAGYMRATMTRERLEQMHMTKDRAMQLRDLYAQEYISNPKNSTASARMQLQQYYVELLS</sequence>
<dbReference type="InterPro" id="IPR050708">
    <property type="entry name" value="T6SS_VgrG/RHS"/>
</dbReference>
<dbReference type="PANTHER" id="PTHR32305:SF17">
    <property type="entry name" value="TRNA NUCLEASE WAPA"/>
    <property type="match status" value="1"/>
</dbReference>
<name>A0ABP5TWS7_9ACTN</name>
<protein>
    <submittedName>
        <fullName evidence="2">RHS repeat-associated core domain-containing protein</fullName>
    </submittedName>
</protein>
<feature type="region of interest" description="Disordered" evidence="1">
    <location>
        <begin position="1877"/>
        <end position="1912"/>
    </location>
</feature>
<dbReference type="Proteomes" id="UP001501444">
    <property type="component" value="Unassembled WGS sequence"/>
</dbReference>
<dbReference type="Gene3D" id="2.180.10.10">
    <property type="entry name" value="RHS repeat-associated core"/>
    <property type="match status" value="2"/>
</dbReference>
<comment type="caution">
    <text evidence="2">The sequence shown here is derived from an EMBL/GenBank/DDBJ whole genome shotgun (WGS) entry which is preliminary data.</text>
</comment>
<organism evidence="2 3">
    <name type="scientific">Dactylosporangium salmoneum</name>
    <dbReference type="NCBI Taxonomy" id="53361"/>
    <lineage>
        <taxon>Bacteria</taxon>
        <taxon>Bacillati</taxon>
        <taxon>Actinomycetota</taxon>
        <taxon>Actinomycetes</taxon>
        <taxon>Micromonosporales</taxon>
        <taxon>Micromonosporaceae</taxon>
        <taxon>Dactylosporangium</taxon>
    </lineage>
</organism>
<proteinExistence type="predicted"/>
<reference evidence="3" key="1">
    <citation type="journal article" date="2019" name="Int. J. Syst. Evol. Microbiol.">
        <title>The Global Catalogue of Microorganisms (GCM) 10K type strain sequencing project: providing services to taxonomists for standard genome sequencing and annotation.</title>
        <authorList>
            <consortium name="The Broad Institute Genomics Platform"/>
            <consortium name="The Broad Institute Genome Sequencing Center for Infectious Disease"/>
            <person name="Wu L."/>
            <person name="Ma J."/>
        </authorList>
    </citation>
    <scope>NUCLEOTIDE SEQUENCE [LARGE SCALE GENOMIC DNA]</scope>
    <source>
        <strain evidence="3">JCM 3272</strain>
    </source>
</reference>
<dbReference type="InterPro" id="IPR031325">
    <property type="entry name" value="RHS_repeat"/>
</dbReference>
<dbReference type="EMBL" id="BAAARV010000055">
    <property type="protein sequence ID" value="GAA2362572.1"/>
    <property type="molecule type" value="Genomic_DNA"/>
</dbReference>
<dbReference type="RefSeq" id="WP_344615786.1">
    <property type="nucleotide sequence ID" value="NZ_BAAARV010000055.1"/>
</dbReference>
<feature type="region of interest" description="Disordered" evidence="1">
    <location>
        <begin position="1933"/>
        <end position="1977"/>
    </location>
</feature>
<dbReference type="NCBIfam" id="TIGR01643">
    <property type="entry name" value="YD_repeat_2x"/>
    <property type="match status" value="2"/>
</dbReference>
<dbReference type="InterPro" id="IPR006530">
    <property type="entry name" value="YD"/>
</dbReference>
<evidence type="ECO:0000313" key="2">
    <source>
        <dbReference type="EMBL" id="GAA2362572.1"/>
    </source>
</evidence>
<gene>
    <name evidence="2" type="ORF">GCM10010170_058790</name>
</gene>
<evidence type="ECO:0000256" key="1">
    <source>
        <dbReference type="SAM" id="MobiDB-lite"/>
    </source>
</evidence>
<feature type="compositionally biased region" description="Polar residues" evidence="1">
    <location>
        <begin position="1892"/>
        <end position="1909"/>
    </location>
</feature>
<evidence type="ECO:0000313" key="3">
    <source>
        <dbReference type="Proteomes" id="UP001501444"/>
    </source>
</evidence>
<keyword evidence="3" id="KW-1185">Reference proteome</keyword>
<dbReference type="NCBIfam" id="TIGR03696">
    <property type="entry name" value="Rhs_assc_core"/>
    <property type="match status" value="1"/>
</dbReference>
<dbReference type="PANTHER" id="PTHR32305">
    <property type="match status" value="1"/>
</dbReference>
<dbReference type="Pfam" id="PF05593">
    <property type="entry name" value="RHS_repeat"/>
    <property type="match status" value="2"/>
</dbReference>
<accession>A0ABP5TWS7</accession>
<dbReference type="InterPro" id="IPR022385">
    <property type="entry name" value="Rhs_assc_core"/>
</dbReference>